<dbReference type="Proteomes" id="UP000184476">
    <property type="component" value="Unassembled WGS sequence"/>
</dbReference>
<dbReference type="EMBL" id="FQVL01000008">
    <property type="protein sequence ID" value="SHF14212.1"/>
    <property type="molecule type" value="Genomic_DNA"/>
</dbReference>
<dbReference type="Pfam" id="PF13646">
    <property type="entry name" value="HEAT_2"/>
    <property type="match status" value="1"/>
</dbReference>
<keyword evidence="2" id="KW-1185">Reference proteome</keyword>
<organism evidence="1 2">
    <name type="scientific">Seinonella peptonophila</name>
    <dbReference type="NCBI Taxonomy" id="112248"/>
    <lineage>
        <taxon>Bacteria</taxon>
        <taxon>Bacillati</taxon>
        <taxon>Bacillota</taxon>
        <taxon>Bacilli</taxon>
        <taxon>Bacillales</taxon>
        <taxon>Thermoactinomycetaceae</taxon>
        <taxon>Seinonella</taxon>
    </lineage>
</organism>
<gene>
    <name evidence="1" type="ORF">SAMN05444392_10896</name>
</gene>
<dbReference type="SUPFAM" id="SSF48371">
    <property type="entry name" value="ARM repeat"/>
    <property type="match status" value="1"/>
</dbReference>
<dbReference type="InterPro" id="IPR016024">
    <property type="entry name" value="ARM-type_fold"/>
</dbReference>
<dbReference type="Gene3D" id="1.25.10.10">
    <property type="entry name" value="Leucine-rich Repeat Variant"/>
    <property type="match status" value="1"/>
</dbReference>
<reference evidence="1 2" key="1">
    <citation type="submission" date="2016-11" db="EMBL/GenBank/DDBJ databases">
        <authorList>
            <person name="Jaros S."/>
            <person name="Januszkiewicz K."/>
            <person name="Wedrychowicz H."/>
        </authorList>
    </citation>
    <scope>NUCLEOTIDE SEQUENCE [LARGE SCALE GENOMIC DNA]</scope>
    <source>
        <strain evidence="1 2">DSM 44666</strain>
    </source>
</reference>
<name>A0A1M4Z8V0_9BACL</name>
<protein>
    <submittedName>
        <fullName evidence="1">HEAT repeat-containing protein</fullName>
    </submittedName>
</protein>
<accession>A0A1M4Z8V0</accession>
<evidence type="ECO:0000313" key="2">
    <source>
        <dbReference type="Proteomes" id="UP000184476"/>
    </source>
</evidence>
<dbReference type="RefSeq" id="WP_073155323.1">
    <property type="nucleotide sequence ID" value="NZ_FQVL01000008.1"/>
</dbReference>
<sequence length="236" mass="27659">MNSEIQAKPQYDKNELIKRFYRKNLDGKYDFLQSLSEWEPNDSLKKTLIYLYCSYLDKYIRNEIFTILMTYPVDQELELVYLKALTDSEELIRVNAIEMVGDHQIHSAVPPLIKLLLDRSILVRGTAAIALAQINAKKGGFAIRRRLKYERNDWVRLNFHTSLYLYGDRNKLSKIIFYINHRSYKVRCATANLLNFVSDEENRDEIIASLLKRLEIEKTIAVSSSIKDVIDCIRNL</sequence>
<dbReference type="STRING" id="112248.SAMN05444392_10896"/>
<proteinExistence type="predicted"/>
<dbReference type="InterPro" id="IPR011989">
    <property type="entry name" value="ARM-like"/>
</dbReference>
<dbReference type="OrthoDB" id="2427380at2"/>
<dbReference type="AlphaFoldDB" id="A0A1M4Z8V0"/>
<evidence type="ECO:0000313" key="1">
    <source>
        <dbReference type="EMBL" id="SHF14212.1"/>
    </source>
</evidence>